<name>A0A512MGM2_9BACT</name>
<comment type="caution">
    <text evidence="1">The sequence shown here is derived from an EMBL/GenBank/DDBJ whole genome shotgun (WGS) entry which is preliminary data.</text>
</comment>
<dbReference type="RefSeq" id="WP_146855229.1">
    <property type="nucleotide sequence ID" value="NZ_BKAG01000061.1"/>
</dbReference>
<proteinExistence type="predicted"/>
<dbReference type="AlphaFoldDB" id="A0A512MGM2"/>
<keyword evidence="2" id="KW-1185">Reference proteome</keyword>
<accession>A0A512MGM2</accession>
<organism evidence="1 2">
    <name type="scientific">Brevifollis gellanilyticus</name>
    <dbReference type="NCBI Taxonomy" id="748831"/>
    <lineage>
        <taxon>Bacteria</taxon>
        <taxon>Pseudomonadati</taxon>
        <taxon>Verrucomicrobiota</taxon>
        <taxon>Verrucomicrobiia</taxon>
        <taxon>Verrucomicrobiales</taxon>
        <taxon>Verrucomicrobiaceae</taxon>
    </lineage>
</organism>
<gene>
    <name evidence="1" type="ORF">BGE01nite_51650</name>
</gene>
<dbReference type="EMBL" id="BKAG01000061">
    <property type="protein sequence ID" value="GEP45874.1"/>
    <property type="molecule type" value="Genomic_DNA"/>
</dbReference>
<protein>
    <submittedName>
        <fullName evidence="1">Uncharacterized protein</fullName>
    </submittedName>
</protein>
<sequence length="729" mass="83791">MPTPEQDAQSAYDALPNEAREAMGGCLKALPSAEELPHMLSLARLLWHQGWMNTPSRHPYLLLRLYHSVAFLRYEGNKFWDSFAEAVGEANFPTNRQSEVNHAFALIAEYCGLPLLVGSHRLYVQSAVRHIGIPVRVWRGFISVCERLLFASDEYKRWNDDEWESGISMWVGGRKNLRDFFVKNRETATKWVEEMLDARRVLDAHPQWTLSDIKQMSLLRAEYFEAVPETALFLRPDDPESLFRDRPRLRFREQDGIVSITLEAPRIAKESDLPALWRVGEKCAKASTNPVALAVDGDAFVSALTLHLLRGNEDKKFPPLRGLMPWALWSDTLGSFVSPVARGLPVGFYTIISRHKLAFTTRDGWLNDDDDEIRWNQEFQLRDGSNCFISRLQPEGRRATLGVEGWHQITFAPRERLELRLFPSPTDRFQMDVSRSGVVRLPRWPWFLIKMPKGMLASSGEETAALLNKEFRLYTVDRRINGKWLECDETSGLEDDQLFHFKVAADACYPPPRSEPARPAVKLGGFNQLHVAMVAVAKQDNALPFSVQLRSERHGVIPFGNAAEVQLGVTETLKQSHLDKLQVRFRDYLPWFLLTATQHHASWEELLIAYEMMNVSNVQARLNQWAFLVIERTGMMKRRGQCWTDFENRLHVGSHDSGSFTVRYSGLTNQIYSILAQIEPSTPIKAVWERGRPPHLEIKFPLKGAVDQRLRQLCLEKRIRIMNHSLWTH</sequence>
<dbReference type="Proteomes" id="UP000321577">
    <property type="component" value="Unassembled WGS sequence"/>
</dbReference>
<reference evidence="1 2" key="1">
    <citation type="submission" date="2019-07" db="EMBL/GenBank/DDBJ databases">
        <title>Whole genome shotgun sequence of Brevifollis gellanilyticus NBRC 108608.</title>
        <authorList>
            <person name="Hosoyama A."/>
            <person name="Uohara A."/>
            <person name="Ohji S."/>
            <person name="Ichikawa N."/>
        </authorList>
    </citation>
    <scope>NUCLEOTIDE SEQUENCE [LARGE SCALE GENOMIC DNA]</scope>
    <source>
        <strain evidence="1 2">NBRC 108608</strain>
    </source>
</reference>
<evidence type="ECO:0000313" key="2">
    <source>
        <dbReference type="Proteomes" id="UP000321577"/>
    </source>
</evidence>
<evidence type="ECO:0000313" key="1">
    <source>
        <dbReference type="EMBL" id="GEP45874.1"/>
    </source>
</evidence>